<comment type="caution">
    <text evidence="14">The sequence shown here is derived from an EMBL/GenBank/DDBJ whole genome shotgun (WGS) entry which is preliminary data.</text>
</comment>
<evidence type="ECO:0000313" key="14">
    <source>
        <dbReference type="EMBL" id="MCV2885480.1"/>
    </source>
</evidence>
<dbReference type="Pfam" id="PF10135">
    <property type="entry name" value="Rod-binding"/>
    <property type="match status" value="1"/>
</dbReference>
<evidence type="ECO:0000256" key="8">
    <source>
        <dbReference type="ARBA" id="ARBA00022801"/>
    </source>
</evidence>
<proteinExistence type="inferred from homology"/>
<dbReference type="InterPro" id="IPR013377">
    <property type="entry name" value="FlgJ"/>
</dbReference>
<dbReference type="InterPro" id="IPR019301">
    <property type="entry name" value="Flagellar_prot_FlgJ_N"/>
</dbReference>
<dbReference type="GO" id="GO:0016787">
    <property type="term" value="F:hydrolase activity"/>
    <property type="evidence" value="ECO:0007669"/>
    <property type="project" value="UniProtKB-KW"/>
</dbReference>
<evidence type="ECO:0000256" key="12">
    <source>
        <dbReference type="SAM" id="MobiDB-lite"/>
    </source>
</evidence>
<keyword evidence="15" id="KW-1185">Reference proteome</keyword>
<keyword evidence="9" id="KW-0326">Glycosidase</keyword>
<protein>
    <recommendedName>
        <fullName evidence="5">Peptidoglycan hydrolase FlgJ</fullName>
    </recommendedName>
    <alternativeName>
        <fullName evidence="11">Muramidase FlgJ</fullName>
    </alternativeName>
</protein>
<comment type="subcellular location">
    <subcellularLocation>
        <location evidence="2">Periplasm</location>
    </subcellularLocation>
</comment>
<dbReference type="Proteomes" id="UP001652504">
    <property type="component" value="Unassembled WGS sequence"/>
</dbReference>
<dbReference type="SUPFAM" id="SSF53955">
    <property type="entry name" value="Lysozyme-like"/>
    <property type="match status" value="1"/>
</dbReference>
<evidence type="ECO:0000256" key="7">
    <source>
        <dbReference type="ARBA" id="ARBA00022795"/>
    </source>
</evidence>
<dbReference type="Pfam" id="PF01832">
    <property type="entry name" value="Glucosaminidase"/>
    <property type="match status" value="1"/>
</dbReference>
<dbReference type="PANTHER" id="PTHR33308">
    <property type="entry name" value="PEPTIDOGLYCAN HYDROLASE FLGJ"/>
    <property type="match status" value="1"/>
</dbReference>
<comment type="similarity">
    <text evidence="3">In the N-terminal section; belongs to the FlgJ family.</text>
</comment>
<evidence type="ECO:0000256" key="11">
    <source>
        <dbReference type="ARBA" id="ARBA00030835"/>
    </source>
</evidence>
<evidence type="ECO:0000256" key="9">
    <source>
        <dbReference type="ARBA" id="ARBA00023295"/>
    </source>
</evidence>
<dbReference type="InterPro" id="IPR023346">
    <property type="entry name" value="Lysozyme-like_dom_sf"/>
</dbReference>
<gene>
    <name evidence="14" type="primary">flgJ</name>
    <name evidence="14" type="ORF">OE749_12315</name>
</gene>
<comment type="similarity">
    <text evidence="4">In the C-terminal section; belongs to the glycosyl hydrolase 73 family.</text>
</comment>
<comment type="function">
    <text evidence="1">Flagellum-specific muramidase which hydrolyzes the peptidoglycan layer to assemble the rod structure in the periplasmic space.</text>
</comment>
<evidence type="ECO:0000256" key="2">
    <source>
        <dbReference type="ARBA" id="ARBA00004418"/>
    </source>
</evidence>
<keyword evidence="10" id="KW-0961">Cell wall biogenesis/degradation</keyword>
<keyword evidence="14" id="KW-0969">Cilium</keyword>
<dbReference type="InterPro" id="IPR051056">
    <property type="entry name" value="Glycosyl_Hydrolase_73"/>
</dbReference>
<keyword evidence="14" id="KW-0966">Cell projection</keyword>
<reference evidence="14 15" key="1">
    <citation type="submission" date="2022-10" db="EMBL/GenBank/DDBJ databases">
        <title>Aestuariibacter sp. AA17 isolated from Montipora capitata coral fragment.</title>
        <authorList>
            <person name="Emsley S.A."/>
            <person name="Pfannmuller K.M."/>
            <person name="Loughran R.M."/>
            <person name="Shlafstein M."/>
            <person name="Papke E."/>
            <person name="Saw J.H."/>
            <person name="Ushijima B."/>
            <person name="Videau P."/>
        </authorList>
    </citation>
    <scope>NUCLEOTIDE SEQUENCE [LARGE SCALE GENOMIC DNA]</scope>
    <source>
        <strain evidence="14 15">AA17</strain>
    </source>
</reference>
<feature type="region of interest" description="Disordered" evidence="12">
    <location>
        <begin position="131"/>
        <end position="161"/>
    </location>
</feature>
<keyword evidence="8 14" id="KW-0378">Hydrolase</keyword>
<dbReference type="Gene3D" id="2.10.70.40">
    <property type="entry name" value="peptidoglycan hydrolase"/>
    <property type="match status" value="1"/>
</dbReference>
<evidence type="ECO:0000256" key="4">
    <source>
        <dbReference type="ARBA" id="ARBA00007974"/>
    </source>
</evidence>
<keyword evidence="6" id="KW-0574">Periplasm</keyword>
<evidence type="ECO:0000259" key="13">
    <source>
        <dbReference type="SMART" id="SM00047"/>
    </source>
</evidence>
<dbReference type="PRINTS" id="PR01002">
    <property type="entry name" value="FLGFLGJ"/>
</dbReference>
<dbReference type="Gene3D" id="1.10.530.10">
    <property type="match status" value="1"/>
</dbReference>
<sequence>MDFSSNMQNQLEMSRNVHDFKGIDNLRRAAQEGDESALKEAAQQFEAIFVQMMLKSMRQAQDALSDKDSPFNSQQVKFYRDMHDQQLAVDLASSGSMGLADLIIQQLSPNKEGFTPASIIRQDGNLSSLLSENRVNRRDKPASPLALSDVDNASNSQPAKRQVFDTPESFIDALVPVVEQEAAKLGLDPHALVAQAAVETGWGKHMIHGTNGQNSHNLFGIKANQGWQGERAHVDTLEYRDGVAKKEKAHFRAYDSFADSVKDYVSFVSENPRYKQAIRQVEQPQQYFSELQKAGYATDPNYADKVISVLNHVKNHIGSALTGR</sequence>
<evidence type="ECO:0000256" key="6">
    <source>
        <dbReference type="ARBA" id="ARBA00022764"/>
    </source>
</evidence>
<evidence type="ECO:0000256" key="10">
    <source>
        <dbReference type="ARBA" id="ARBA00023316"/>
    </source>
</evidence>
<dbReference type="NCBIfam" id="TIGR02541">
    <property type="entry name" value="flagell_FlgJ"/>
    <property type="match status" value="1"/>
</dbReference>
<dbReference type="EMBL" id="JAOWKX010000006">
    <property type="protein sequence ID" value="MCV2885480.1"/>
    <property type="molecule type" value="Genomic_DNA"/>
</dbReference>
<dbReference type="InterPro" id="IPR002901">
    <property type="entry name" value="MGlyc_endo_b_GlcNAc-like_dom"/>
</dbReference>
<organism evidence="14 15">
    <name type="scientific">Fluctibacter corallii</name>
    <dbReference type="NCBI Taxonomy" id="2984329"/>
    <lineage>
        <taxon>Bacteria</taxon>
        <taxon>Pseudomonadati</taxon>
        <taxon>Pseudomonadota</taxon>
        <taxon>Gammaproteobacteria</taxon>
        <taxon>Alteromonadales</taxon>
        <taxon>Alteromonadaceae</taxon>
        <taxon>Fluctibacter</taxon>
    </lineage>
</organism>
<evidence type="ECO:0000313" key="15">
    <source>
        <dbReference type="Proteomes" id="UP001652504"/>
    </source>
</evidence>
<evidence type="ECO:0000256" key="3">
    <source>
        <dbReference type="ARBA" id="ARBA00006880"/>
    </source>
</evidence>
<dbReference type="RefSeq" id="WP_263712772.1">
    <property type="nucleotide sequence ID" value="NZ_JAOWKX010000006.1"/>
</dbReference>
<evidence type="ECO:0000256" key="5">
    <source>
        <dbReference type="ARBA" id="ARBA00013433"/>
    </source>
</evidence>
<keyword evidence="7" id="KW-1005">Bacterial flagellum biogenesis</keyword>
<accession>A0ABT3A9W6</accession>
<name>A0ABT3A9W6_9ALTE</name>
<evidence type="ECO:0000256" key="1">
    <source>
        <dbReference type="ARBA" id="ARBA00002954"/>
    </source>
</evidence>
<dbReference type="PANTHER" id="PTHR33308:SF9">
    <property type="entry name" value="PEPTIDOGLYCAN HYDROLASE FLGJ"/>
    <property type="match status" value="1"/>
</dbReference>
<dbReference type="SMART" id="SM00047">
    <property type="entry name" value="LYZ2"/>
    <property type="match status" value="1"/>
</dbReference>
<keyword evidence="14" id="KW-0282">Flagellum</keyword>
<feature type="domain" description="Mannosyl-glycoprotein endo-beta-N-acetylglucosamidase-like" evidence="13">
    <location>
        <begin position="160"/>
        <end position="323"/>
    </location>
</feature>